<dbReference type="AlphaFoldDB" id="A0A8J2UCP3"/>
<organism evidence="3 4">
    <name type="scientific">Puia dinghuensis</name>
    <dbReference type="NCBI Taxonomy" id="1792502"/>
    <lineage>
        <taxon>Bacteria</taxon>
        <taxon>Pseudomonadati</taxon>
        <taxon>Bacteroidota</taxon>
        <taxon>Chitinophagia</taxon>
        <taxon>Chitinophagales</taxon>
        <taxon>Chitinophagaceae</taxon>
        <taxon>Puia</taxon>
    </lineage>
</organism>
<name>A0A8J2UCP3_9BACT</name>
<feature type="chain" id="PRO_5035317596" evidence="2">
    <location>
        <begin position="21"/>
        <end position="397"/>
    </location>
</feature>
<protein>
    <submittedName>
        <fullName evidence="3">Uncharacterized protein</fullName>
    </submittedName>
</protein>
<proteinExistence type="predicted"/>
<keyword evidence="4" id="KW-1185">Reference proteome</keyword>
<comment type="caution">
    <text evidence="3">The sequence shown here is derived from an EMBL/GenBank/DDBJ whole genome shotgun (WGS) entry which is preliminary data.</text>
</comment>
<evidence type="ECO:0000313" key="3">
    <source>
        <dbReference type="EMBL" id="GGA98775.1"/>
    </source>
</evidence>
<keyword evidence="1" id="KW-0175">Coiled coil</keyword>
<reference evidence="3" key="1">
    <citation type="journal article" date="2014" name="Int. J. Syst. Evol. Microbiol.">
        <title>Complete genome sequence of Corynebacterium casei LMG S-19264T (=DSM 44701T), isolated from a smear-ripened cheese.</title>
        <authorList>
            <consortium name="US DOE Joint Genome Institute (JGI-PGF)"/>
            <person name="Walter F."/>
            <person name="Albersmeier A."/>
            <person name="Kalinowski J."/>
            <person name="Ruckert C."/>
        </authorList>
    </citation>
    <scope>NUCLEOTIDE SEQUENCE</scope>
    <source>
        <strain evidence="3">CGMCC 1.15448</strain>
    </source>
</reference>
<keyword evidence="2" id="KW-0732">Signal</keyword>
<dbReference type="EMBL" id="BMJC01000002">
    <property type="protein sequence ID" value="GGA98775.1"/>
    <property type="molecule type" value="Genomic_DNA"/>
</dbReference>
<evidence type="ECO:0000313" key="4">
    <source>
        <dbReference type="Proteomes" id="UP000607559"/>
    </source>
</evidence>
<gene>
    <name evidence="3" type="ORF">GCM10011511_22630</name>
</gene>
<evidence type="ECO:0000256" key="1">
    <source>
        <dbReference type="SAM" id="Coils"/>
    </source>
</evidence>
<dbReference type="Proteomes" id="UP000607559">
    <property type="component" value="Unassembled WGS sequence"/>
</dbReference>
<sequence length="397" mass="45257">MKKYLLVLSGLLSLHTFAQAPDTTLSSDKNIRNKVLSDIQDNLDKKTKNIDQTLNKLDHKVDSLDLEIAASRDARDKADKLLQRVQALEAKQQAIEQHEVNVYQANYQSAIINLVSMDKEIKPLLLFNASKSFFSTLTETANPLNYPGYQEWYKKFTEYVQREKDHEGSLAVLSGFTQIAGSITGTIPIAGPASSALFLGMNSYIGSMGSKKKELRDQSEKMMLLTAKLGQFNYDMNLVEEQWTIVQKELGKIQTHYDTVLNQNLGLLQVPRDEYTSRFSRETDAEKRYEFLTELRKDASSLVTDRKTADAKNWKQPIYYQLMDVQSLKMRFGDLTFSIVGILGNYSKLIDKYRNDPDIGLKVQALETKLNTLKDTFDTAFDPNDYINSATRMYLVN</sequence>
<feature type="coiled-coil region" evidence="1">
    <location>
        <begin position="36"/>
        <end position="98"/>
    </location>
</feature>
<accession>A0A8J2UCP3</accession>
<reference evidence="3" key="2">
    <citation type="submission" date="2020-09" db="EMBL/GenBank/DDBJ databases">
        <authorList>
            <person name="Sun Q."/>
            <person name="Zhou Y."/>
        </authorList>
    </citation>
    <scope>NUCLEOTIDE SEQUENCE</scope>
    <source>
        <strain evidence="3">CGMCC 1.15448</strain>
    </source>
</reference>
<feature type="signal peptide" evidence="2">
    <location>
        <begin position="1"/>
        <end position="20"/>
    </location>
</feature>
<dbReference type="RefSeq" id="WP_188931565.1">
    <property type="nucleotide sequence ID" value="NZ_BMJC01000002.1"/>
</dbReference>
<evidence type="ECO:0000256" key="2">
    <source>
        <dbReference type="SAM" id="SignalP"/>
    </source>
</evidence>